<gene>
    <name evidence="1" type="ORF">CN551_22770</name>
</gene>
<organism evidence="1 2">
    <name type="scientific">Bacillus toyonensis</name>
    <dbReference type="NCBI Taxonomy" id="155322"/>
    <lineage>
        <taxon>Bacteria</taxon>
        <taxon>Bacillati</taxon>
        <taxon>Bacillota</taxon>
        <taxon>Bacilli</taxon>
        <taxon>Bacillales</taxon>
        <taxon>Bacillaceae</taxon>
        <taxon>Bacillus</taxon>
        <taxon>Bacillus cereus group</taxon>
    </lineage>
</organism>
<proteinExistence type="predicted"/>
<evidence type="ECO:0000313" key="2">
    <source>
        <dbReference type="Proteomes" id="UP000220078"/>
    </source>
</evidence>
<dbReference type="EMBL" id="NUAP01000042">
    <property type="protein sequence ID" value="PEN85926.1"/>
    <property type="molecule type" value="Genomic_DNA"/>
</dbReference>
<dbReference type="AlphaFoldDB" id="A0AB36SZ95"/>
<evidence type="ECO:0000313" key="1">
    <source>
        <dbReference type="EMBL" id="PEN85926.1"/>
    </source>
</evidence>
<dbReference type="Proteomes" id="UP000220078">
    <property type="component" value="Unassembled WGS sequence"/>
</dbReference>
<name>A0AB36SZ95_9BACI</name>
<comment type="caution">
    <text evidence="1">The sequence shown here is derived from an EMBL/GenBank/DDBJ whole genome shotgun (WGS) entry which is preliminary data.</text>
</comment>
<sequence>MSTDILMHGAAMQQLNDFYQMMLSQQIIKATEVKKEIDEKIEQIKHAEQKENQKAGYPILDVQEGKEFWKMSKEKRSRITTPF</sequence>
<dbReference type="InterPro" id="IPR011990">
    <property type="entry name" value="TPR-like_helical_dom_sf"/>
</dbReference>
<reference evidence="1 2" key="1">
    <citation type="submission" date="2017-09" db="EMBL/GenBank/DDBJ databases">
        <title>Large-scale bioinformatics analysis of Bacillus genomes uncovers conserved roles of natural products in bacterial physiology.</title>
        <authorList>
            <consortium name="Agbiome Team Llc"/>
            <person name="Bleich R.M."/>
            <person name="Kirk G.J."/>
            <person name="Santa Maria K.C."/>
            <person name="Allen S.E."/>
            <person name="Farag S."/>
            <person name="Shank E.A."/>
            <person name="Bowers A."/>
        </authorList>
    </citation>
    <scope>NUCLEOTIDE SEQUENCE [LARGE SCALE GENOMIC DNA]</scope>
    <source>
        <strain evidence="1 2">AFS027629</strain>
    </source>
</reference>
<protein>
    <submittedName>
        <fullName evidence="1">Uncharacterized protein</fullName>
    </submittedName>
</protein>
<dbReference type="Pfam" id="PF18801">
    <property type="entry name" value="RapH_N"/>
    <property type="match status" value="1"/>
</dbReference>
<dbReference type="Gene3D" id="1.25.40.10">
    <property type="entry name" value="Tetratricopeptide repeat domain"/>
    <property type="match status" value="1"/>
</dbReference>
<accession>A0AB36SZ95</accession>